<name>A0A1L7X921_9HELO</name>
<evidence type="ECO:0000256" key="2">
    <source>
        <dbReference type="SAM" id="SignalP"/>
    </source>
</evidence>
<feature type="region of interest" description="Disordered" evidence="1">
    <location>
        <begin position="131"/>
        <end position="150"/>
    </location>
</feature>
<sequence>MHLTSVFLLTALPLTLGLPLQARDTPSLTLPDPPLPTASLTPSQIQALACVCQDFLLSGLLTSIPGADPIHTLCAGYPASLCTSSTSSSSGGTSIPLQGGVTSALGNVGDVSSVASGLLGSLPIGAIAKEKRDSELEGRQTTSSTTGGGFSLPNIPDLGLGDVGTAVAVLSGVENSAPGLIGTVGTVTSLLGAGGLPIVAREAEQEREKRQLDGLTAPIAPVAGGLLPTSNPIASTVTGLVGELTSGLTGSSLLSGVPFVARDTEPEPEEKRQLGDLIDPVSIVTGLVGSLAGGLTGSSGSDPLMGLTGSTDPLSGVTGSLAGGAGGVLSGVPVVARDAEEKEKRQLGGLGDSVSIVTGLVGSLTGGLTGGSSSDPLTDLTGGSDSISGITSGLTGGSGSFTGGLPIVGNNGLGGISGIAR</sequence>
<evidence type="ECO:0000256" key="1">
    <source>
        <dbReference type="SAM" id="MobiDB-lite"/>
    </source>
</evidence>
<proteinExistence type="predicted"/>
<protein>
    <submittedName>
        <fullName evidence="3">Uncharacterized protein</fullName>
    </submittedName>
</protein>
<feature type="chain" id="PRO_5013063854" evidence="2">
    <location>
        <begin position="18"/>
        <end position="421"/>
    </location>
</feature>
<reference evidence="3 4" key="1">
    <citation type="submission" date="2016-03" db="EMBL/GenBank/DDBJ databases">
        <authorList>
            <person name="Ploux O."/>
        </authorList>
    </citation>
    <scope>NUCLEOTIDE SEQUENCE [LARGE SCALE GENOMIC DNA]</scope>
    <source>
        <strain evidence="3 4">UAMH 11012</strain>
    </source>
</reference>
<dbReference type="AlphaFoldDB" id="A0A1L7X921"/>
<accession>A0A1L7X921</accession>
<keyword evidence="4" id="KW-1185">Reference proteome</keyword>
<feature type="signal peptide" evidence="2">
    <location>
        <begin position="1"/>
        <end position="17"/>
    </location>
</feature>
<keyword evidence="2" id="KW-0732">Signal</keyword>
<evidence type="ECO:0000313" key="4">
    <source>
        <dbReference type="Proteomes" id="UP000184330"/>
    </source>
</evidence>
<dbReference type="OrthoDB" id="10592245at2759"/>
<gene>
    <name evidence="3" type="ORF">PAC_11409</name>
</gene>
<evidence type="ECO:0000313" key="3">
    <source>
        <dbReference type="EMBL" id="CZR61512.1"/>
    </source>
</evidence>
<dbReference type="EMBL" id="FJOG01000018">
    <property type="protein sequence ID" value="CZR61512.1"/>
    <property type="molecule type" value="Genomic_DNA"/>
</dbReference>
<dbReference type="Proteomes" id="UP000184330">
    <property type="component" value="Unassembled WGS sequence"/>
</dbReference>
<organism evidence="3 4">
    <name type="scientific">Phialocephala subalpina</name>
    <dbReference type="NCBI Taxonomy" id="576137"/>
    <lineage>
        <taxon>Eukaryota</taxon>
        <taxon>Fungi</taxon>
        <taxon>Dikarya</taxon>
        <taxon>Ascomycota</taxon>
        <taxon>Pezizomycotina</taxon>
        <taxon>Leotiomycetes</taxon>
        <taxon>Helotiales</taxon>
        <taxon>Mollisiaceae</taxon>
        <taxon>Phialocephala</taxon>
        <taxon>Phialocephala fortinii species complex</taxon>
    </lineage>
</organism>